<dbReference type="AlphaFoldDB" id="A0A0F9DGB1"/>
<organism evidence="1">
    <name type="scientific">marine sediment metagenome</name>
    <dbReference type="NCBI Taxonomy" id="412755"/>
    <lineage>
        <taxon>unclassified sequences</taxon>
        <taxon>metagenomes</taxon>
        <taxon>ecological metagenomes</taxon>
    </lineage>
</organism>
<accession>A0A0F9DGB1</accession>
<proteinExistence type="predicted"/>
<protein>
    <submittedName>
        <fullName evidence="1">Uncharacterized protein</fullName>
    </submittedName>
</protein>
<reference evidence="1" key="1">
    <citation type="journal article" date="2015" name="Nature">
        <title>Complex archaea that bridge the gap between prokaryotes and eukaryotes.</title>
        <authorList>
            <person name="Spang A."/>
            <person name="Saw J.H."/>
            <person name="Jorgensen S.L."/>
            <person name="Zaremba-Niedzwiedzka K."/>
            <person name="Martijn J."/>
            <person name="Lind A.E."/>
            <person name="van Eijk R."/>
            <person name="Schleper C."/>
            <person name="Guy L."/>
            <person name="Ettema T.J."/>
        </authorList>
    </citation>
    <scope>NUCLEOTIDE SEQUENCE</scope>
</reference>
<sequence length="110" mass="12614">MAKYRKKPVVIEATQWFKNGDHPDDDCETFDAGEGPFQGEGKIVRYYRKPELDGQDPCDRCGVIMHEHGWIDTLEGGHIVCSKDWIITGIQGEFYPCKPDIFAMTYELVE</sequence>
<name>A0A0F9DGB1_9ZZZZ</name>
<evidence type="ECO:0000313" key="1">
    <source>
        <dbReference type="EMBL" id="KKL16781.1"/>
    </source>
</evidence>
<comment type="caution">
    <text evidence="1">The sequence shown here is derived from an EMBL/GenBank/DDBJ whole genome shotgun (WGS) entry which is preliminary data.</text>
</comment>
<dbReference type="EMBL" id="LAZR01039529">
    <property type="protein sequence ID" value="KKL16781.1"/>
    <property type="molecule type" value="Genomic_DNA"/>
</dbReference>
<gene>
    <name evidence="1" type="ORF">LCGC14_2492130</name>
</gene>